<gene>
    <name evidence="1" type="ORF">NQ317_001947</name>
</gene>
<keyword evidence="2" id="KW-1185">Reference proteome</keyword>
<dbReference type="EMBL" id="JAPWTJ010002215">
    <property type="protein sequence ID" value="KAJ8967277.1"/>
    <property type="molecule type" value="Genomic_DNA"/>
</dbReference>
<evidence type="ECO:0000313" key="2">
    <source>
        <dbReference type="Proteomes" id="UP001162164"/>
    </source>
</evidence>
<comment type="caution">
    <text evidence="1">The sequence shown here is derived from an EMBL/GenBank/DDBJ whole genome shotgun (WGS) entry which is preliminary data.</text>
</comment>
<proteinExistence type="predicted"/>
<evidence type="ECO:0000313" key="1">
    <source>
        <dbReference type="EMBL" id="KAJ8967277.1"/>
    </source>
</evidence>
<sequence length="203" mass="22189">MDLDVQKEILRDKAFMSAFVTTTKLSGPCALSLKYKGGSSSTGRSPSYFFPISSKSLENSLSVEFSISRASSLNLFSNSLSSSLKTKNSSMFKLSSSVVSSDLLTATCSCSVDICLFSNNFMFGNDTKRAERSTTIKHVDGVAFDVEELHINALRHALIDAQYGCCNLKTSEFIVEITGYVTTGESNSMLTIGIFKTIMYIIY</sequence>
<reference evidence="1" key="1">
    <citation type="journal article" date="2023" name="Insect Mol. Biol.">
        <title>Genome sequencing provides insights into the evolution of gene families encoding plant cell wall-degrading enzymes in longhorned beetles.</title>
        <authorList>
            <person name="Shin N.R."/>
            <person name="Okamura Y."/>
            <person name="Kirsch R."/>
            <person name="Pauchet Y."/>
        </authorList>
    </citation>
    <scope>NUCLEOTIDE SEQUENCE</scope>
    <source>
        <strain evidence="1">MMC_N1</strain>
    </source>
</reference>
<dbReference type="Proteomes" id="UP001162164">
    <property type="component" value="Unassembled WGS sequence"/>
</dbReference>
<accession>A0ABQ9IW16</accession>
<feature type="non-terminal residue" evidence="1">
    <location>
        <position position="203"/>
    </location>
</feature>
<organism evidence="1 2">
    <name type="scientific">Molorchus minor</name>
    <dbReference type="NCBI Taxonomy" id="1323400"/>
    <lineage>
        <taxon>Eukaryota</taxon>
        <taxon>Metazoa</taxon>
        <taxon>Ecdysozoa</taxon>
        <taxon>Arthropoda</taxon>
        <taxon>Hexapoda</taxon>
        <taxon>Insecta</taxon>
        <taxon>Pterygota</taxon>
        <taxon>Neoptera</taxon>
        <taxon>Endopterygota</taxon>
        <taxon>Coleoptera</taxon>
        <taxon>Polyphaga</taxon>
        <taxon>Cucujiformia</taxon>
        <taxon>Chrysomeloidea</taxon>
        <taxon>Cerambycidae</taxon>
        <taxon>Lamiinae</taxon>
        <taxon>Monochamini</taxon>
        <taxon>Molorchus</taxon>
    </lineage>
</organism>
<protein>
    <submittedName>
        <fullName evidence="1">Uncharacterized protein</fullName>
    </submittedName>
</protein>
<name>A0ABQ9IW16_9CUCU</name>